<evidence type="ECO:0000313" key="3">
    <source>
        <dbReference type="Proteomes" id="UP000567179"/>
    </source>
</evidence>
<feature type="signal peptide" evidence="1">
    <location>
        <begin position="1"/>
        <end position="30"/>
    </location>
</feature>
<feature type="chain" id="PRO_5034227182" evidence="1">
    <location>
        <begin position="31"/>
        <end position="151"/>
    </location>
</feature>
<proteinExistence type="predicted"/>
<keyword evidence="1" id="KW-0732">Signal</keyword>
<comment type="caution">
    <text evidence="2">The sequence shown here is derived from an EMBL/GenBank/DDBJ whole genome shotgun (WGS) entry which is preliminary data.</text>
</comment>
<name>A0A8H5BQW6_9AGAR</name>
<keyword evidence="3" id="KW-1185">Reference proteome</keyword>
<evidence type="ECO:0000256" key="1">
    <source>
        <dbReference type="SAM" id="SignalP"/>
    </source>
</evidence>
<reference evidence="2 3" key="1">
    <citation type="journal article" date="2020" name="ISME J.">
        <title>Uncovering the hidden diversity of litter-decomposition mechanisms in mushroom-forming fungi.</title>
        <authorList>
            <person name="Floudas D."/>
            <person name="Bentzer J."/>
            <person name="Ahren D."/>
            <person name="Johansson T."/>
            <person name="Persson P."/>
            <person name="Tunlid A."/>
        </authorList>
    </citation>
    <scope>NUCLEOTIDE SEQUENCE [LARGE SCALE GENOMIC DNA]</scope>
    <source>
        <strain evidence="2 3">CBS 101986</strain>
    </source>
</reference>
<accession>A0A8H5BQW6</accession>
<organism evidence="2 3">
    <name type="scientific">Psilocybe cf. subviscida</name>
    <dbReference type="NCBI Taxonomy" id="2480587"/>
    <lineage>
        <taxon>Eukaryota</taxon>
        <taxon>Fungi</taxon>
        <taxon>Dikarya</taxon>
        <taxon>Basidiomycota</taxon>
        <taxon>Agaricomycotina</taxon>
        <taxon>Agaricomycetes</taxon>
        <taxon>Agaricomycetidae</taxon>
        <taxon>Agaricales</taxon>
        <taxon>Agaricineae</taxon>
        <taxon>Strophariaceae</taxon>
        <taxon>Psilocybe</taxon>
    </lineage>
</organism>
<evidence type="ECO:0000313" key="2">
    <source>
        <dbReference type="EMBL" id="KAF5327872.1"/>
    </source>
</evidence>
<sequence length="151" mass="14108">MEASAQPLITMLSKSFTVVLAALAVTACAAANPEITAAARAEELQERQVSSILSGITANPGSILSQASSALASVTGGSSSNSAQASATGGSASATGTSPSGIIASITGAAGGAASSAAGNGAVASLQVSAPLVFGAATLVLSTLFGAAIVL</sequence>
<dbReference type="AlphaFoldDB" id="A0A8H5BQW6"/>
<gene>
    <name evidence="2" type="ORF">D9619_003924</name>
</gene>
<protein>
    <submittedName>
        <fullName evidence="2">Uncharacterized protein</fullName>
    </submittedName>
</protein>
<dbReference type="Proteomes" id="UP000567179">
    <property type="component" value="Unassembled WGS sequence"/>
</dbReference>
<dbReference type="EMBL" id="JAACJJ010000014">
    <property type="protein sequence ID" value="KAF5327872.1"/>
    <property type="molecule type" value="Genomic_DNA"/>
</dbReference>